<protein>
    <submittedName>
        <fullName evidence="1">YhcH/YjgK/YiaL family protein</fullName>
    </submittedName>
</protein>
<dbReference type="SUPFAM" id="SSF51197">
    <property type="entry name" value="Clavaminate synthase-like"/>
    <property type="match status" value="1"/>
</dbReference>
<comment type="caution">
    <text evidence="1">The sequence shown here is derived from an EMBL/GenBank/DDBJ whole genome shotgun (WGS) entry which is preliminary data.</text>
</comment>
<evidence type="ECO:0000313" key="1">
    <source>
        <dbReference type="EMBL" id="MFD1671840.1"/>
    </source>
</evidence>
<dbReference type="EMBL" id="JBHTOP010000022">
    <property type="protein sequence ID" value="MFD1671840.1"/>
    <property type="molecule type" value="Genomic_DNA"/>
</dbReference>
<organism evidence="1 2">
    <name type="scientific">Agrilactobacillus yilanensis</name>
    <dbReference type="NCBI Taxonomy" id="2485997"/>
    <lineage>
        <taxon>Bacteria</taxon>
        <taxon>Bacillati</taxon>
        <taxon>Bacillota</taxon>
        <taxon>Bacilli</taxon>
        <taxon>Lactobacillales</taxon>
        <taxon>Lactobacillaceae</taxon>
        <taxon>Agrilactobacillus</taxon>
    </lineage>
</organism>
<dbReference type="PANTHER" id="PTHR34986">
    <property type="entry name" value="EVOLVED BETA-GALACTOSIDASE SUBUNIT BETA"/>
    <property type="match status" value="1"/>
</dbReference>
<dbReference type="InterPro" id="IPR037012">
    <property type="entry name" value="NanQ/TabA/YiaL_sf"/>
</dbReference>
<name>A0ABW4J8S7_9LACO</name>
<accession>A0ABW4J8S7</accession>
<proteinExistence type="predicted"/>
<keyword evidence="2" id="KW-1185">Reference proteome</keyword>
<evidence type="ECO:0000313" key="2">
    <source>
        <dbReference type="Proteomes" id="UP001597267"/>
    </source>
</evidence>
<dbReference type="Pfam" id="PF04074">
    <property type="entry name" value="DUF386"/>
    <property type="match status" value="1"/>
</dbReference>
<gene>
    <name evidence="1" type="ORF">ACFQ5M_07030</name>
</gene>
<dbReference type="Gene3D" id="2.60.120.370">
    <property type="entry name" value="YhcH/YjgK/YiaL"/>
    <property type="match status" value="1"/>
</dbReference>
<dbReference type="NCBIfam" id="TIGR00022">
    <property type="entry name" value="YhcH/YjgK/YiaL family protein"/>
    <property type="match status" value="1"/>
</dbReference>
<reference evidence="2" key="1">
    <citation type="journal article" date="2019" name="Int. J. Syst. Evol. Microbiol.">
        <title>The Global Catalogue of Microorganisms (GCM) 10K type strain sequencing project: providing services to taxonomists for standard genome sequencing and annotation.</title>
        <authorList>
            <consortium name="The Broad Institute Genomics Platform"/>
            <consortium name="The Broad Institute Genome Sequencing Center for Infectious Disease"/>
            <person name="Wu L."/>
            <person name="Ma J."/>
        </authorList>
    </citation>
    <scope>NUCLEOTIDE SEQUENCE [LARGE SCALE GENOMIC DNA]</scope>
    <source>
        <strain evidence="2">CCM 8896</strain>
    </source>
</reference>
<sequence length="154" mass="17569">MIIANIKDLRRYVKVNPYFIDVCQFLENLDISELSEGRIEINGDNVFANYMTYTADGKIGDFFETHHKYLDIHLTLENQEKMAVTSLDKVTARSAFNKEDDVVLFDGTTEQIVTLTPGNCLITFAEDIHQPKIKVNDALVKKLVIKVLNSEVKQ</sequence>
<dbReference type="Proteomes" id="UP001597267">
    <property type="component" value="Unassembled WGS sequence"/>
</dbReference>
<dbReference type="InterPro" id="IPR004375">
    <property type="entry name" value="NanQ/TabA/YiaL"/>
</dbReference>
<dbReference type="PANTHER" id="PTHR34986:SF1">
    <property type="entry name" value="PROTEIN YIAL"/>
    <property type="match status" value="1"/>
</dbReference>
<dbReference type="RefSeq" id="WP_125714485.1">
    <property type="nucleotide sequence ID" value="NZ_JBHTOP010000022.1"/>
</dbReference>